<accession>B4RLP6</accession>
<dbReference type="EMBL" id="CP001050">
    <property type="protein sequence ID" value="ACF29733.1"/>
    <property type="molecule type" value="Genomic_DNA"/>
</dbReference>
<dbReference type="KEGG" id="ngk:NGK_1056"/>
<dbReference type="Pfam" id="PF18406">
    <property type="entry name" value="DUF1281_C"/>
    <property type="match status" value="1"/>
</dbReference>
<name>B4RLP6_NEIG2</name>
<evidence type="ECO:0000259" key="1">
    <source>
        <dbReference type="Pfam" id="PF18406"/>
    </source>
</evidence>
<dbReference type="Proteomes" id="UP000002564">
    <property type="component" value="Chromosome"/>
</dbReference>
<evidence type="ECO:0000313" key="2">
    <source>
        <dbReference type="EMBL" id="ACF29733.1"/>
    </source>
</evidence>
<evidence type="ECO:0000313" key="3">
    <source>
        <dbReference type="Proteomes" id="UP000002564"/>
    </source>
</evidence>
<dbReference type="HOGENOM" id="CLU_100167_0_0_4"/>
<organism evidence="2 3">
    <name type="scientific">Neisseria gonorrhoeae (strain NCCP11945)</name>
    <dbReference type="NCBI Taxonomy" id="521006"/>
    <lineage>
        <taxon>Bacteria</taxon>
        <taxon>Pseudomonadati</taxon>
        <taxon>Pseudomonadota</taxon>
        <taxon>Betaproteobacteria</taxon>
        <taxon>Neisseriales</taxon>
        <taxon>Neisseriaceae</taxon>
        <taxon>Neisseria</taxon>
    </lineage>
</organism>
<reference evidence="2 3" key="1">
    <citation type="journal article" date="2008" name="J. Bacteriol.">
        <title>Complete genome sequence of Neisseria gonorrhoeae NCCP11945.</title>
        <authorList>
            <person name="Chung G.T."/>
            <person name="Yoo J.S."/>
            <person name="Oh H.B."/>
            <person name="Lee Y.S."/>
            <person name="Cha S.H."/>
            <person name="Kim S.J."/>
            <person name="Yoo C.K."/>
        </authorList>
    </citation>
    <scope>NUCLEOTIDE SEQUENCE [LARGE SCALE GENOMIC DNA]</scope>
    <source>
        <strain evidence="2 3">NCCP11945</strain>
    </source>
</reference>
<feature type="domain" description="YubB ferredoxin-like" evidence="1">
    <location>
        <begin position="209"/>
        <end position="276"/>
    </location>
</feature>
<sequence>MCAGFRWRLFYQPGRKPINLRVSLSAGMGIPAQETTMPNWCSNSLHFQGNPQRIAEVAEQILIKTDKGYQFSFQHIVPMPEELILPEVPDSYMQQTWFQIAQQPEKKLINLEREMLEQRDKSFWSVQYRLPDELFSELKLYFSEKFDWDNLTVGEVFLHFEANSEVASRFRYDEPFAKRIAENIRQYGHPNWYDWRLANWGCKWDVNPDCTFVTVGESGIRISCDTAWGPPEGIYRELAKRFPDVEFEAKYLEEGMWFAGTYEGHEGALFDYPCTDDGVRDFATEHFGCEYDDED</sequence>
<dbReference type="SUPFAM" id="SSF160940">
    <property type="entry name" value="Api92-like"/>
    <property type="match status" value="1"/>
</dbReference>
<protein>
    <submittedName>
        <fullName evidence="2">Ydd</fullName>
    </submittedName>
</protein>
<dbReference type="AlphaFoldDB" id="B4RLP6"/>
<proteinExistence type="predicted"/>
<dbReference type="Gene3D" id="3.30.70.1270">
    <property type="entry name" value="Api92-like domains"/>
    <property type="match status" value="1"/>
</dbReference>
<dbReference type="InterPro" id="IPR041329">
    <property type="entry name" value="YubB_C"/>
</dbReference>
<gene>
    <name evidence="2" type="ordered locus">NGK_1056</name>
</gene>